<dbReference type="GO" id="GO:0033971">
    <property type="term" value="F:hydroxyisourate hydrolase activity"/>
    <property type="evidence" value="ECO:0007669"/>
    <property type="project" value="UniProtKB-EC"/>
</dbReference>
<feature type="compositionally biased region" description="Low complexity" evidence="8">
    <location>
        <begin position="299"/>
        <end position="314"/>
    </location>
</feature>
<comment type="similarity">
    <text evidence="3">Belongs to the transthyretin family. 5-hydroxyisourate hydrolase subfamily.</text>
</comment>
<sequence length="561" mass="63045">MIKMETEIQDIIIDGSTMIAGEIYTPQKLTPTGKISHAKTRVYTQRYRKEWEESPEFKGWLTSVENEPTRALCKYCDKNLHAHRLSLLKHTCTLKHTRATLLHAENLKKRKLKAKARTIKTENPMMLIEEVDLGTLKRSMSGDEEEEEVAETDELVFDEERLDDEDDGDMDVDGGIDILDDDDEDDGTQNNDDSQNIDDMQLEIHDENDENSDSCVLRVESEDDDNNNDDNNDKIMIDKSKIKTEIIHTDTLAQAMADVHGITDNDEEISDNIHAVIDHDIDDNTTLLNDENTTILSDHNVTNETTVSTSSPVKSSDDNNSITNKTNQDNKKSTNNDKKIDTKVIKKILTKTKGGMQFQRFSFNGKTYNFPSGQLAPNTQLLLANAINKNNITSITLPASSKTGCLRPIAPKVNKPIFVTTPVSSSSSKILTKQINTIKRNNDIGNTIEFLTTHVVDTSKGIPANSMRICLYKLTDGRWSFVNESITTASGNCIDIGKTIKPSAGRYKLQFDTEKYFSAKRVETLYPFVEIVVDVKNPNSNYHLELSVSPFGYSTCRGNSR</sequence>
<name>A0A835CPU3_APHGI</name>
<evidence type="ECO:0000313" key="10">
    <source>
        <dbReference type="EMBL" id="KAF7988445.1"/>
    </source>
</evidence>
<dbReference type="EC" id="3.5.2.17" evidence="5"/>
<dbReference type="PANTHER" id="PTHR10395">
    <property type="entry name" value="URICASE AND TRANSTHYRETIN-RELATED"/>
    <property type="match status" value="1"/>
</dbReference>
<comment type="function">
    <text evidence="2">Catalyzes the hydrolysis of 5-hydroxyisourate (HIU) to 2-oxo-4-hydroxy-4-carboxy-5-ureidoimidazoline (OHCU).</text>
</comment>
<organism evidence="10 11">
    <name type="scientific">Aphidius gifuensis</name>
    <name type="common">Parasitoid wasp</name>
    <dbReference type="NCBI Taxonomy" id="684658"/>
    <lineage>
        <taxon>Eukaryota</taxon>
        <taxon>Metazoa</taxon>
        <taxon>Ecdysozoa</taxon>
        <taxon>Arthropoda</taxon>
        <taxon>Hexapoda</taxon>
        <taxon>Insecta</taxon>
        <taxon>Pterygota</taxon>
        <taxon>Neoptera</taxon>
        <taxon>Endopterygota</taxon>
        <taxon>Hymenoptera</taxon>
        <taxon>Apocrita</taxon>
        <taxon>Ichneumonoidea</taxon>
        <taxon>Braconidae</taxon>
        <taxon>Aphidiinae</taxon>
        <taxon>Aphidius</taxon>
    </lineage>
</organism>
<feature type="compositionally biased region" description="Basic and acidic residues" evidence="8">
    <location>
        <begin position="328"/>
        <end position="338"/>
    </location>
</feature>
<dbReference type="GO" id="GO:0006144">
    <property type="term" value="P:purine nucleobase metabolic process"/>
    <property type="evidence" value="ECO:0007669"/>
    <property type="project" value="UniProtKB-KW"/>
</dbReference>
<dbReference type="SUPFAM" id="SSF49472">
    <property type="entry name" value="Transthyretin (synonym: prealbumin)"/>
    <property type="match status" value="1"/>
</dbReference>
<evidence type="ECO:0000259" key="9">
    <source>
        <dbReference type="Pfam" id="PF00576"/>
    </source>
</evidence>
<evidence type="ECO:0000256" key="5">
    <source>
        <dbReference type="ARBA" id="ARBA00012609"/>
    </source>
</evidence>
<keyword evidence="7" id="KW-0378">Hydrolase</keyword>
<feature type="compositionally biased region" description="Acidic residues" evidence="8">
    <location>
        <begin position="142"/>
        <end position="187"/>
    </location>
</feature>
<keyword evidence="11" id="KW-1185">Reference proteome</keyword>
<dbReference type="Gene3D" id="2.60.40.180">
    <property type="entry name" value="Transthyretin/hydroxyisourate hydrolase domain"/>
    <property type="match status" value="1"/>
</dbReference>
<comment type="caution">
    <text evidence="10">The sequence shown here is derived from an EMBL/GenBank/DDBJ whole genome shotgun (WGS) entry which is preliminary data.</text>
</comment>
<gene>
    <name evidence="10" type="ORF">HCN44_001018</name>
</gene>
<evidence type="ECO:0000256" key="7">
    <source>
        <dbReference type="ARBA" id="ARBA00022801"/>
    </source>
</evidence>
<feature type="compositionally biased region" description="Polar residues" evidence="8">
    <location>
        <begin position="318"/>
        <end position="327"/>
    </location>
</feature>
<dbReference type="AlphaFoldDB" id="A0A835CPU3"/>
<evidence type="ECO:0000256" key="2">
    <source>
        <dbReference type="ARBA" id="ARBA00002704"/>
    </source>
</evidence>
<dbReference type="OrthoDB" id="10265230at2759"/>
<comment type="subunit">
    <text evidence="4">Homotetramer.</text>
</comment>
<dbReference type="NCBIfam" id="TIGR02962">
    <property type="entry name" value="hdxy_isourate"/>
    <property type="match status" value="1"/>
</dbReference>
<evidence type="ECO:0000256" key="3">
    <source>
        <dbReference type="ARBA" id="ARBA00009850"/>
    </source>
</evidence>
<reference evidence="10 11" key="1">
    <citation type="submission" date="2020-08" db="EMBL/GenBank/DDBJ databases">
        <title>Aphidius gifuensis genome sequencing and assembly.</title>
        <authorList>
            <person name="Du Z."/>
        </authorList>
    </citation>
    <scope>NUCLEOTIDE SEQUENCE [LARGE SCALE GENOMIC DNA]</scope>
    <source>
        <strain evidence="10">YNYX2018</strain>
        <tissue evidence="10">Adults</tissue>
    </source>
</reference>
<dbReference type="InterPro" id="IPR014306">
    <property type="entry name" value="Hydroxyisourate_hydrolase"/>
</dbReference>
<comment type="catalytic activity">
    <reaction evidence="1">
        <text>5-hydroxyisourate + H2O = 5-hydroxy-2-oxo-4-ureido-2,5-dihydro-1H-imidazole-5-carboxylate + H(+)</text>
        <dbReference type="Rhea" id="RHEA:23736"/>
        <dbReference type="ChEBI" id="CHEBI:15377"/>
        <dbReference type="ChEBI" id="CHEBI:15378"/>
        <dbReference type="ChEBI" id="CHEBI:18072"/>
        <dbReference type="ChEBI" id="CHEBI:58639"/>
        <dbReference type="EC" id="3.5.2.17"/>
    </reaction>
</comment>
<protein>
    <recommendedName>
        <fullName evidence="5">hydroxyisourate hydrolase</fullName>
        <ecNumber evidence="5">3.5.2.17</ecNumber>
    </recommendedName>
</protein>
<accession>A0A835CPU3</accession>
<keyword evidence="6" id="KW-0659">Purine metabolism</keyword>
<evidence type="ECO:0000256" key="8">
    <source>
        <dbReference type="SAM" id="MobiDB-lite"/>
    </source>
</evidence>
<evidence type="ECO:0000256" key="1">
    <source>
        <dbReference type="ARBA" id="ARBA00001043"/>
    </source>
</evidence>
<dbReference type="PANTHER" id="PTHR10395:SF7">
    <property type="entry name" value="5-HYDROXYISOURATE HYDROLASE"/>
    <property type="match status" value="1"/>
</dbReference>
<proteinExistence type="inferred from homology"/>
<feature type="domain" description="Transthyretin/hydroxyisourate hydrolase" evidence="9">
    <location>
        <begin position="451"/>
        <end position="558"/>
    </location>
</feature>
<dbReference type="CDD" id="cd05822">
    <property type="entry name" value="TLP_HIUase"/>
    <property type="match status" value="1"/>
</dbReference>
<evidence type="ECO:0000313" key="11">
    <source>
        <dbReference type="Proteomes" id="UP000639338"/>
    </source>
</evidence>
<evidence type="ECO:0000256" key="6">
    <source>
        <dbReference type="ARBA" id="ARBA00022631"/>
    </source>
</evidence>
<dbReference type="InterPro" id="IPR023416">
    <property type="entry name" value="Transthyretin/HIU_hydrolase_d"/>
</dbReference>
<dbReference type="Pfam" id="PF00576">
    <property type="entry name" value="Transthyretin"/>
    <property type="match status" value="1"/>
</dbReference>
<evidence type="ECO:0000256" key="4">
    <source>
        <dbReference type="ARBA" id="ARBA00011881"/>
    </source>
</evidence>
<feature type="region of interest" description="Disordered" evidence="8">
    <location>
        <begin position="299"/>
        <end position="338"/>
    </location>
</feature>
<dbReference type="EMBL" id="JACMRX010000005">
    <property type="protein sequence ID" value="KAF7988445.1"/>
    <property type="molecule type" value="Genomic_DNA"/>
</dbReference>
<dbReference type="InterPro" id="IPR036817">
    <property type="entry name" value="Transthyretin/HIU_hydrolase_sf"/>
</dbReference>
<feature type="region of interest" description="Disordered" evidence="8">
    <location>
        <begin position="139"/>
        <end position="195"/>
    </location>
</feature>
<dbReference type="Proteomes" id="UP000639338">
    <property type="component" value="Unassembled WGS sequence"/>
</dbReference>